<proteinExistence type="predicted"/>
<feature type="coiled-coil region" evidence="1">
    <location>
        <begin position="111"/>
        <end position="159"/>
    </location>
</feature>
<keyword evidence="1" id="KW-0175">Coiled coil</keyword>
<dbReference type="Proteomes" id="UP000646827">
    <property type="component" value="Unassembled WGS sequence"/>
</dbReference>
<dbReference type="AlphaFoldDB" id="A0A8H7RA07"/>
<dbReference type="EMBL" id="JAEPRB010001150">
    <property type="protein sequence ID" value="KAG2207122.1"/>
    <property type="molecule type" value="Genomic_DNA"/>
</dbReference>
<gene>
    <name evidence="2" type="ORF">INT45_008886</name>
</gene>
<sequence>ITPTTTIITPPSVQESTVRLTSYSSKWRALDNTIRASLIPIAKKANISNKEFNQNNNSASTTLLPANEPDIIQYINKKLEQQANDNDRRFKAQHDQLLDLQQQNNNILTGSQNIILENKKLQEQVHQLLTEKEAFIKELNGARVLIQKLQDEKSAADQQHHQ</sequence>
<protein>
    <submittedName>
        <fullName evidence="2">Uncharacterized protein</fullName>
    </submittedName>
</protein>
<reference evidence="2 3" key="1">
    <citation type="submission" date="2020-12" db="EMBL/GenBank/DDBJ databases">
        <title>Metabolic potential, ecology and presence of endohyphal bacteria is reflected in genomic diversity of Mucoromycotina.</title>
        <authorList>
            <person name="Muszewska A."/>
            <person name="Okrasinska A."/>
            <person name="Steczkiewicz K."/>
            <person name="Drgas O."/>
            <person name="Orlowska M."/>
            <person name="Perlinska-Lenart U."/>
            <person name="Aleksandrzak-Piekarczyk T."/>
            <person name="Szatraj K."/>
            <person name="Zielenkiewicz U."/>
            <person name="Pilsyk S."/>
            <person name="Malc E."/>
            <person name="Mieczkowski P."/>
            <person name="Kruszewska J.S."/>
            <person name="Biernat P."/>
            <person name="Pawlowska J."/>
        </authorList>
    </citation>
    <scope>NUCLEOTIDE SEQUENCE [LARGE SCALE GENOMIC DNA]</scope>
    <source>
        <strain evidence="2 3">CBS 142.35</strain>
    </source>
</reference>
<keyword evidence="3" id="KW-1185">Reference proteome</keyword>
<comment type="caution">
    <text evidence="2">The sequence shown here is derived from an EMBL/GenBank/DDBJ whole genome shotgun (WGS) entry which is preliminary data.</text>
</comment>
<accession>A0A8H7RA07</accession>
<evidence type="ECO:0000256" key="1">
    <source>
        <dbReference type="SAM" id="Coils"/>
    </source>
</evidence>
<feature type="non-terminal residue" evidence="2">
    <location>
        <position position="1"/>
    </location>
</feature>
<organism evidence="2 3">
    <name type="scientific">Circinella minor</name>
    <dbReference type="NCBI Taxonomy" id="1195481"/>
    <lineage>
        <taxon>Eukaryota</taxon>
        <taxon>Fungi</taxon>
        <taxon>Fungi incertae sedis</taxon>
        <taxon>Mucoromycota</taxon>
        <taxon>Mucoromycotina</taxon>
        <taxon>Mucoromycetes</taxon>
        <taxon>Mucorales</taxon>
        <taxon>Lichtheimiaceae</taxon>
        <taxon>Circinella</taxon>
    </lineage>
</organism>
<evidence type="ECO:0000313" key="3">
    <source>
        <dbReference type="Proteomes" id="UP000646827"/>
    </source>
</evidence>
<evidence type="ECO:0000313" key="2">
    <source>
        <dbReference type="EMBL" id="KAG2207122.1"/>
    </source>
</evidence>
<name>A0A8H7RA07_9FUNG</name>